<dbReference type="Proteomes" id="UP000275356">
    <property type="component" value="Unassembled WGS sequence"/>
</dbReference>
<proteinExistence type="inferred from homology"/>
<dbReference type="PROSITE" id="PS51257">
    <property type="entry name" value="PROKAR_LIPOPROTEIN"/>
    <property type="match status" value="1"/>
</dbReference>
<dbReference type="AlphaFoldDB" id="A0A3N2DBB4"/>
<keyword evidence="5" id="KW-1185">Reference proteome</keyword>
<evidence type="ECO:0000313" key="4">
    <source>
        <dbReference type="EMBL" id="ROR96948.1"/>
    </source>
</evidence>
<accession>A0A3N2DBB4</accession>
<gene>
    <name evidence="4" type="ORF">EDD28_1541</name>
</gene>
<feature type="chain" id="PRO_5018277853" evidence="3">
    <location>
        <begin position="18"/>
        <end position="476"/>
    </location>
</feature>
<dbReference type="SUPFAM" id="SSF53850">
    <property type="entry name" value="Periplasmic binding protein-like II"/>
    <property type="match status" value="1"/>
</dbReference>
<reference evidence="4 5" key="1">
    <citation type="submission" date="2018-11" db="EMBL/GenBank/DDBJ databases">
        <title>Sequencing the genomes of 1000 actinobacteria strains.</title>
        <authorList>
            <person name="Klenk H.-P."/>
        </authorList>
    </citation>
    <scope>NUCLEOTIDE SEQUENCE [LARGE SCALE GENOMIC DNA]</scope>
    <source>
        <strain evidence="4 5">DSM 13521</strain>
    </source>
</reference>
<comment type="caution">
    <text evidence="4">The sequence shown here is derived from an EMBL/GenBank/DDBJ whole genome shotgun (WGS) entry which is preliminary data.</text>
</comment>
<sequence>MTTSVSRSRARRGAALAAVGALALVLGACGTDNGGGGGDSTTGGSDGTDGGGTAESAIDCSVFDEFGDLDGTSVSVYTSIVEPESDQQIESYKPFEDCTGVTVDYEGSREFEAQLLVRIQAGTAPDIAYLPQPGLLNTIVTTYPDALVPAPDATSKNVDEFFAEAWKGYGTVDGTFYAAPLGANAKSFVWYSPSMFADAGYEVPETWTDMITLSQTIADKAKTDGTAMPWCAGIESGDATGWPATDWIEDVVLRTAGPDVYRQWYTHEIPFNDPQIVKAFDTAGEILQNPDFVNAGLGGVDSIATTSWTTAGYGILDQACWMHRAANFYATQWPEGTVVAPDGDVWAFYLPTDQTDIKPVLGGAEFVAAFNDRPEVQAFQTYLSSADWANQKAIATPGGGWVSANNGLDPDNLASEFDKLAWEVLADPNTVLEFDGSDLMPGEVGAGTFWTGMVNWFTGQSTQQVVDAIEASWPKG</sequence>
<comment type="similarity">
    <text evidence="1">Belongs to the bacterial solute-binding protein 1 family.</text>
</comment>
<name>A0A3N2DBB4_9MICO</name>
<dbReference type="EMBL" id="RKHQ01000001">
    <property type="protein sequence ID" value="ROR96948.1"/>
    <property type="molecule type" value="Genomic_DNA"/>
</dbReference>
<keyword evidence="2" id="KW-0813">Transport</keyword>
<dbReference type="InterPro" id="IPR050490">
    <property type="entry name" value="Bact_solute-bd_prot1"/>
</dbReference>
<dbReference type="PANTHER" id="PTHR43649">
    <property type="entry name" value="ARABINOSE-BINDING PROTEIN-RELATED"/>
    <property type="match status" value="1"/>
</dbReference>
<evidence type="ECO:0000256" key="2">
    <source>
        <dbReference type="ARBA" id="ARBA00022448"/>
    </source>
</evidence>
<dbReference type="OrthoDB" id="8663148at2"/>
<dbReference type="Gene3D" id="3.40.190.10">
    <property type="entry name" value="Periplasmic binding protein-like II"/>
    <property type="match status" value="2"/>
</dbReference>
<organism evidence="4 5">
    <name type="scientific">Salana multivorans</name>
    <dbReference type="NCBI Taxonomy" id="120377"/>
    <lineage>
        <taxon>Bacteria</taxon>
        <taxon>Bacillati</taxon>
        <taxon>Actinomycetota</taxon>
        <taxon>Actinomycetes</taxon>
        <taxon>Micrococcales</taxon>
        <taxon>Beutenbergiaceae</taxon>
        <taxon>Salana</taxon>
    </lineage>
</organism>
<feature type="signal peptide" evidence="3">
    <location>
        <begin position="1"/>
        <end position="17"/>
    </location>
</feature>
<keyword evidence="3" id="KW-0732">Signal</keyword>
<protein>
    <submittedName>
        <fullName evidence="4">Carbohydrate ABC transporter substrate-binding protein (CUT1 family)</fullName>
    </submittedName>
</protein>
<dbReference type="RefSeq" id="WP_123739059.1">
    <property type="nucleotide sequence ID" value="NZ_CALFQU010000010.1"/>
</dbReference>
<evidence type="ECO:0000256" key="1">
    <source>
        <dbReference type="ARBA" id="ARBA00008520"/>
    </source>
</evidence>
<dbReference type="PANTHER" id="PTHR43649:SF29">
    <property type="entry name" value="OSMOPROTECTIVE COMPOUNDS-BINDING PROTEIN GGTB"/>
    <property type="match status" value="1"/>
</dbReference>
<evidence type="ECO:0000256" key="3">
    <source>
        <dbReference type="SAM" id="SignalP"/>
    </source>
</evidence>
<evidence type="ECO:0000313" key="5">
    <source>
        <dbReference type="Proteomes" id="UP000275356"/>
    </source>
</evidence>